<dbReference type="PANTHER" id="PTHR48016">
    <property type="entry name" value="MAP KINASE KINASE KINASE SSK2-RELATED-RELATED"/>
    <property type="match status" value="1"/>
</dbReference>
<reference evidence="8" key="1">
    <citation type="journal article" date="2009" name="Rice">
        <title>De Novo Next Generation Sequencing of Plant Genomes.</title>
        <authorList>
            <person name="Rounsley S."/>
            <person name="Marri P.R."/>
            <person name="Yu Y."/>
            <person name="He R."/>
            <person name="Sisneros N."/>
            <person name="Goicoechea J.L."/>
            <person name="Lee S.J."/>
            <person name="Angelova A."/>
            <person name="Kudrna D."/>
            <person name="Luo M."/>
            <person name="Affourtit J."/>
            <person name="Desany B."/>
            <person name="Knight J."/>
            <person name="Niazi F."/>
            <person name="Egholm M."/>
            <person name="Wing R.A."/>
        </authorList>
    </citation>
    <scope>NUCLEOTIDE SEQUENCE [LARGE SCALE GENOMIC DNA]</scope>
    <source>
        <strain evidence="8">cv. IRGC 105608</strain>
    </source>
</reference>
<dbReference type="STRING" id="65489.A0A0D3GDP7"/>
<dbReference type="Gramene" id="OBART06G05820.1">
    <property type="protein sequence ID" value="OBART06G05820.1"/>
    <property type="gene ID" value="OBART06G05820"/>
</dbReference>
<comment type="similarity">
    <text evidence="1">Belongs to the protein kinase superfamily. STE Ser/Thr protein kinase family. MAP kinase kinase kinase subfamily.</text>
</comment>
<dbReference type="SMART" id="SM00220">
    <property type="entry name" value="S_TKc"/>
    <property type="match status" value="1"/>
</dbReference>
<dbReference type="EnsemblPlants" id="OBART06G05820.1">
    <property type="protein sequence ID" value="OBART06G05820.1"/>
    <property type="gene ID" value="OBART06G05820"/>
</dbReference>
<name>A0A0D3GDP7_9ORYZ</name>
<evidence type="ECO:0000256" key="3">
    <source>
        <dbReference type="ARBA" id="ARBA00022741"/>
    </source>
</evidence>
<organism evidence="8">
    <name type="scientific">Oryza barthii</name>
    <dbReference type="NCBI Taxonomy" id="65489"/>
    <lineage>
        <taxon>Eukaryota</taxon>
        <taxon>Viridiplantae</taxon>
        <taxon>Streptophyta</taxon>
        <taxon>Embryophyta</taxon>
        <taxon>Tracheophyta</taxon>
        <taxon>Spermatophyta</taxon>
        <taxon>Magnoliopsida</taxon>
        <taxon>Liliopsida</taxon>
        <taxon>Poales</taxon>
        <taxon>Poaceae</taxon>
        <taxon>BOP clade</taxon>
        <taxon>Oryzoideae</taxon>
        <taxon>Oryzeae</taxon>
        <taxon>Oryzinae</taxon>
        <taxon>Oryza</taxon>
    </lineage>
</organism>
<keyword evidence="5" id="KW-0067">ATP-binding</keyword>
<protein>
    <recommendedName>
        <fullName evidence="7">Protein kinase domain-containing protein</fullName>
    </recommendedName>
</protein>
<dbReference type="eggNOG" id="KOG0581">
    <property type="taxonomic scope" value="Eukaryota"/>
</dbReference>
<dbReference type="GO" id="GO:0004709">
    <property type="term" value="F:MAP kinase kinase kinase activity"/>
    <property type="evidence" value="ECO:0007669"/>
    <property type="project" value="TreeGrafter"/>
</dbReference>
<dbReference type="Gene3D" id="1.10.510.10">
    <property type="entry name" value="Transferase(Phosphotransferase) domain 1"/>
    <property type="match status" value="1"/>
</dbReference>
<dbReference type="InterPro" id="IPR000719">
    <property type="entry name" value="Prot_kinase_dom"/>
</dbReference>
<keyword evidence="2" id="KW-0808">Transferase</keyword>
<dbReference type="SUPFAM" id="SSF56112">
    <property type="entry name" value="Protein kinase-like (PK-like)"/>
    <property type="match status" value="1"/>
</dbReference>
<evidence type="ECO:0000256" key="2">
    <source>
        <dbReference type="ARBA" id="ARBA00022679"/>
    </source>
</evidence>
<dbReference type="GO" id="GO:0005737">
    <property type="term" value="C:cytoplasm"/>
    <property type="evidence" value="ECO:0007669"/>
    <property type="project" value="TreeGrafter"/>
</dbReference>
<keyword evidence="3" id="KW-0547">Nucleotide-binding</keyword>
<dbReference type="HOGENOM" id="CLU_000288_63_23_1"/>
<dbReference type="Pfam" id="PF00069">
    <property type="entry name" value="Pkinase"/>
    <property type="match status" value="1"/>
</dbReference>
<keyword evidence="9" id="KW-1185">Reference proteome</keyword>
<evidence type="ECO:0000259" key="7">
    <source>
        <dbReference type="PROSITE" id="PS50011"/>
    </source>
</evidence>
<accession>A0A0D3GDP7</accession>
<dbReference type="GO" id="GO:0005524">
    <property type="term" value="F:ATP binding"/>
    <property type="evidence" value="ECO:0007669"/>
    <property type="project" value="UniProtKB-KW"/>
</dbReference>
<dbReference type="InterPro" id="IPR050538">
    <property type="entry name" value="MAP_kinase_kinase_kinase"/>
</dbReference>
<dbReference type="PROSITE" id="PS00109">
    <property type="entry name" value="PROTEIN_KINASE_TYR"/>
    <property type="match status" value="1"/>
</dbReference>
<dbReference type="Proteomes" id="UP000026960">
    <property type="component" value="Chromosome 6"/>
</dbReference>
<keyword evidence="4" id="KW-0418">Kinase</keyword>
<evidence type="ECO:0000256" key="1">
    <source>
        <dbReference type="ARBA" id="ARBA00006529"/>
    </source>
</evidence>
<reference evidence="8" key="2">
    <citation type="submission" date="2015-03" db="UniProtKB">
        <authorList>
            <consortium name="EnsemblPlants"/>
        </authorList>
    </citation>
    <scope>IDENTIFICATION</scope>
</reference>
<dbReference type="PaxDb" id="65489-OBART06G05820.1"/>
<dbReference type="InterPro" id="IPR008266">
    <property type="entry name" value="Tyr_kinase_AS"/>
</dbReference>
<feature type="region of interest" description="Disordered" evidence="6">
    <location>
        <begin position="26"/>
        <end position="46"/>
    </location>
</feature>
<evidence type="ECO:0000256" key="6">
    <source>
        <dbReference type="SAM" id="MobiDB-lite"/>
    </source>
</evidence>
<dbReference type="PROSITE" id="PS50011">
    <property type="entry name" value="PROTEIN_KINASE_DOM"/>
    <property type="match status" value="1"/>
</dbReference>
<evidence type="ECO:0000313" key="9">
    <source>
        <dbReference type="Proteomes" id="UP000026960"/>
    </source>
</evidence>
<evidence type="ECO:0000313" key="8">
    <source>
        <dbReference type="EnsemblPlants" id="OBART06G05820.1"/>
    </source>
</evidence>
<dbReference type="AlphaFoldDB" id="A0A0D3GDP7"/>
<proteinExistence type="inferred from homology"/>
<dbReference type="PANTHER" id="PTHR48016:SF56">
    <property type="entry name" value="MAPKK KINASE"/>
    <property type="match status" value="1"/>
</dbReference>
<feature type="domain" description="Protein kinase" evidence="7">
    <location>
        <begin position="1"/>
        <end position="264"/>
    </location>
</feature>
<evidence type="ECO:0000256" key="5">
    <source>
        <dbReference type="ARBA" id="ARBA00022840"/>
    </source>
</evidence>
<sequence>MSARPNPPPVRRPRWRRDLTVRMPRADVAMSLAAPPPPPSSSLDTKVEPPLAEMELINFRRRFTFMSCSCDPVRVIAIDPQEAAAAARSTGSSCSSTCAAGLSPAAASRTSALAGVACQALSEIAHLHRRGVVHGDIRPSNLFVDSSGRVKIAGFGADHAIDRTANGGPCRASFSPAAYMSPDHAGGGYAGDIWSFGLTILELYTGSFPLVEQGQSIPLTCYSDGPPEAPATASPEFRSFVGCCLQMNPAKRPSAVQLMDHPFVTSSVFSQE</sequence>
<dbReference type="InterPro" id="IPR011009">
    <property type="entry name" value="Kinase-like_dom_sf"/>
</dbReference>
<evidence type="ECO:0000256" key="4">
    <source>
        <dbReference type="ARBA" id="ARBA00022777"/>
    </source>
</evidence>